<feature type="compositionally biased region" description="Polar residues" evidence="1">
    <location>
        <begin position="26"/>
        <end position="37"/>
    </location>
</feature>
<dbReference type="Gramene" id="Pp3c6_25390V3.8">
    <property type="protein sequence ID" value="PAC:32977799.CDS.1"/>
    <property type="gene ID" value="Pp3c6_25390"/>
</dbReference>
<dbReference type="Gramene" id="Pp3c6_25390V3.5">
    <property type="protein sequence ID" value="PAC:32977796.CDS.1"/>
    <property type="gene ID" value="Pp3c6_25390"/>
</dbReference>
<feature type="compositionally biased region" description="Basic and acidic residues" evidence="1">
    <location>
        <begin position="155"/>
        <end position="165"/>
    </location>
</feature>
<dbReference type="EnsemblPlants" id="Pp3c6_25390V3.5">
    <property type="protein sequence ID" value="PAC:32977796.CDS.1"/>
    <property type="gene ID" value="Pp3c6_25390"/>
</dbReference>
<dbReference type="EnsemblPlants" id="Pp3c6_25390V3.8">
    <property type="protein sequence ID" value="PAC:32977799.CDS.1"/>
    <property type="gene ID" value="Pp3c6_25390"/>
</dbReference>
<dbReference type="EnsemblPlants" id="Pp3c6_25390V3.4">
    <property type="protein sequence ID" value="PAC:32977795.CDS.1"/>
    <property type="gene ID" value="Pp3c6_25390"/>
</dbReference>
<dbReference type="EnsemblPlants" id="Pp3c6_25390V3.1">
    <property type="protein sequence ID" value="PAC:32977792.CDS.1"/>
    <property type="gene ID" value="Pp3c6_25390"/>
</dbReference>
<protein>
    <submittedName>
        <fullName evidence="2 3">Uncharacterized protein</fullName>
    </submittedName>
</protein>
<dbReference type="GO" id="GO:0003700">
    <property type="term" value="F:DNA-binding transcription factor activity"/>
    <property type="evidence" value="ECO:0000318"/>
    <property type="project" value="GO_Central"/>
</dbReference>
<feature type="region of interest" description="Disordered" evidence="1">
    <location>
        <begin position="334"/>
        <end position="405"/>
    </location>
</feature>
<sequence>MPKESRNLSRLSSGSQSLRYKPYSRYGQSGAQESSSTEGEDSVERKEWEEATCPVCMEHPHNAVLLICSSYAKGCRPYMCDTSYRHSNCLDQYRKAHELRDTLPLASVGEADVSVTEQAVVNRVDDFEGERGLGPALGRVVRSLGESGGVDYRREASVEVGDVRDGTSGQSSAGASNETDNTNTVVPAEDPDAGELLCPLCRGKVKGWKVVEAARSHLNQKLRSCAQESCNFSGPYEELRKHARCTHPLARPSEIDRTRQDRWIQLERQRDLGDVLSTIQSTMPGATVLGDYVIDGDGEGDDEEGDENDFPGDDGNWWTVFLLFQVFGPAASMAGGRGPPSLVRGRYHTPRSSAARSTLWGEPAQGNSANRLTGNSSGNNENLGGSIVSRSHRRRSRERGRGHGL</sequence>
<accession>A0A2K1KH51</accession>
<dbReference type="Gramene" id="Pp3c6_25390V3.6">
    <property type="protein sequence ID" value="PAC:32977797.CDS.1"/>
    <property type="gene ID" value="Pp3c6_25390"/>
</dbReference>
<feature type="compositionally biased region" description="Acidic residues" evidence="1">
    <location>
        <begin position="294"/>
        <end position="311"/>
    </location>
</feature>
<reference evidence="2 4" key="2">
    <citation type="journal article" date="2018" name="Plant J.">
        <title>The Physcomitrella patens chromosome-scale assembly reveals moss genome structure and evolution.</title>
        <authorList>
            <person name="Lang D."/>
            <person name="Ullrich K.K."/>
            <person name="Murat F."/>
            <person name="Fuchs J."/>
            <person name="Jenkins J."/>
            <person name="Haas F.B."/>
            <person name="Piednoel M."/>
            <person name="Gundlach H."/>
            <person name="Van Bel M."/>
            <person name="Meyberg R."/>
            <person name="Vives C."/>
            <person name="Morata J."/>
            <person name="Symeonidi A."/>
            <person name="Hiss M."/>
            <person name="Muchero W."/>
            <person name="Kamisugi Y."/>
            <person name="Saleh O."/>
            <person name="Blanc G."/>
            <person name="Decker E.L."/>
            <person name="van Gessel N."/>
            <person name="Grimwood J."/>
            <person name="Hayes R.D."/>
            <person name="Graham S.W."/>
            <person name="Gunter L.E."/>
            <person name="McDaniel S.F."/>
            <person name="Hoernstein S.N.W."/>
            <person name="Larsson A."/>
            <person name="Li F.W."/>
            <person name="Perroud P.F."/>
            <person name="Phillips J."/>
            <person name="Ranjan P."/>
            <person name="Rokshar D.S."/>
            <person name="Rothfels C.J."/>
            <person name="Schneider L."/>
            <person name="Shu S."/>
            <person name="Stevenson D.W."/>
            <person name="Thummler F."/>
            <person name="Tillich M."/>
            <person name="Villarreal Aguilar J.C."/>
            <person name="Widiez T."/>
            <person name="Wong G.K."/>
            <person name="Wymore A."/>
            <person name="Zhang Y."/>
            <person name="Zimmer A.D."/>
            <person name="Quatrano R.S."/>
            <person name="Mayer K.F.X."/>
            <person name="Goodstein D."/>
            <person name="Casacuberta J.M."/>
            <person name="Vandepoele K."/>
            <person name="Reski R."/>
            <person name="Cuming A.C."/>
            <person name="Tuskan G.A."/>
            <person name="Maumus F."/>
            <person name="Salse J."/>
            <person name="Schmutz J."/>
            <person name="Rensing S.A."/>
        </authorList>
    </citation>
    <scope>NUCLEOTIDE SEQUENCE [LARGE SCALE GENOMIC DNA]</scope>
    <source>
        <strain evidence="3 4">cv. Gransden 2004</strain>
    </source>
</reference>
<evidence type="ECO:0000313" key="4">
    <source>
        <dbReference type="Proteomes" id="UP000006727"/>
    </source>
</evidence>
<feature type="compositionally biased region" description="Polar residues" evidence="1">
    <location>
        <begin position="167"/>
        <end position="185"/>
    </location>
</feature>
<proteinExistence type="predicted"/>
<dbReference type="AlphaFoldDB" id="A0A2K1KH51"/>
<dbReference type="Gramene" id="Pp3c6_25390V3.7">
    <property type="protein sequence ID" value="PAC:32977798.CDS.1"/>
    <property type="gene ID" value="Pp3c6_25390"/>
</dbReference>
<reference evidence="3" key="3">
    <citation type="submission" date="2020-12" db="UniProtKB">
        <authorList>
            <consortium name="EnsemblPlants"/>
        </authorList>
    </citation>
    <scope>IDENTIFICATION</scope>
</reference>
<dbReference type="Gramene" id="Pp3c6_25390V3.1">
    <property type="protein sequence ID" value="PAC:32977792.CDS.1"/>
    <property type="gene ID" value="Pp3c6_25390"/>
</dbReference>
<evidence type="ECO:0000256" key="1">
    <source>
        <dbReference type="SAM" id="MobiDB-lite"/>
    </source>
</evidence>
<gene>
    <name evidence="3" type="primary">LOC112283624</name>
    <name evidence="2" type="ORF">PHYPA_009470</name>
</gene>
<dbReference type="InterPro" id="IPR012866">
    <property type="entry name" value="DUF1644"/>
</dbReference>
<dbReference type="Gramene" id="Pp3c6_25390V3.3">
    <property type="protein sequence ID" value="PAC:32977794.CDS.1"/>
    <property type="gene ID" value="Pp3c6_25390"/>
</dbReference>
<reference evidence="2 4" key="1">
    <citation type="journal article" date="2008" name="Science">
        <title>The Physcomitrella genome reveals evolutionary insights into the conquest of land by plants.</title>
        <authorList>
            <person name="Rensing S."/>
            <person name="Lang D."/>
            <person name="Zimmer A."/>
            <person name="Terry A."/>
            <person name="Salamov A."/>
            <person name="Shapiro H."/>
            <person name="Nishiyama T."/>
            <person name="Perroud P.-F."/>
            <person name="Lindquist E."/>
            <person name="Kamisugi Y."/>
            <person name="Tanahashi T."/>
            <person name="Sakakibara K."/>
            <person name="Fujita T."/>
            <person name="Oishi K."/>
            <person name="Shin-I T."/>
            <person name="Kuroki Y."/>
            <person name="Toyoda A."/>
            <person name="Suzuki Y."/>
            <person name="Hashimoto A."/>
            <person name="Yamaguchi K."/>
            <person name="Sugano A."/>
            <person name="Kohara Y."/>
            <person name="Fujiyama A."/>
            <person name="Anterola A."/>
            <person name="Aoki S."/>
            <person name="Ashton N."/>
            <person name="Barbazuk W.B."/>
            <person name="Barker E."/>
            <person name="Bennetzen J."/>
            <person name="Bezanilla M."/>
            <person name="Blankenship R."/>
            <person name="Cho S.H."/>
            <person name="Dutcher S."/>
            <person name="Estelle M."/>
            <person name="Fawcett J.A."/>
            <person name="Gundlach H."/>
            <person name="Hanada K."/>
            <person name="Heyl A."/>
            <person name="Hicks K.A."/>
            <person name="Hugh J."/>
            <person name="Lohr M."/>
            <person name="Mayer K."/>
            <person name="Melkozernov A."/>
            <person name="Murata T."/>
            <person name="Nelson D."/>
            <person name="Pils B."/>
            <person name="Prigge M."/>
            <person name="Reiss B."/>
            <person name="Renner T."/>
            <person name="Rombauts S."/>
            <person name="Rushton P."/>
            <person name="Sanderfoot A."/>
            <person name="Schween G."/>
            <person name="Shiu S.-H."/>
            <person name="Stueber K."/>
            <person name="Theodoulou F.L."/>
            <person name="Tu H."/>
            <person name="Van de Peer Y."/>
            <person name="Verrier P.J."/>
            <person name="Waters E."/>
            <person name="Wood A."/>
            <person name="Yang L."/>
            <person name="Cove D."/>
            <person name="Cuming A."/>
            <person name="Hasebe M."/>
            <person name="Lucas S."/>
            <person name="Mishler D.B."/>
            <person name="Reski R."/>
            <person name="Grigoriev I."/>
            <person name="Quatrano R.S."/>
            <person name="Boore J.L."/>
        </authorList>
    </citation>
    <scope>NUCLEOTIDE SEQUENCE [LARGE SCALE GENOMIC DNA]</scope>
    <source>
        <strain evidence="3 4">cv. Gransden 2004</strain>
    </source>
</reference>
<dbReference type="EnsemblPlants" id="Pp3c6_25390V3.7">
    <property type="protein sequence ID" value="PAC:32977798.CDS.1"/>
    <property type="gene ID" value="Pp3c6_25390"/>
</dbReference>
<keyword evidence="4" id="KW-1185">Reference proteome</keyword>
<organism evidence="2">
    <name type="scientific">Physcomitrium patens</name>
    <name type="common">Spreading-leaved earth moss</name>
    <name type="synonym">Physcomitrella patens</name>
    <dbReference type="NCBI Taxonomy" id="3218"/>
    <lineage>
        <taxon>Eukaryota</taxon>
        <taxon>Viridiplantae</taxon>
        <taxon>Streptophyta</taxon>
        <taxon>Embryophyta</taxon>
        <taxon>Bryophyta</taxon>
        <taxon>Bryophytina</taxon>
        <taxon>Bryopsida</taxon>
        <taxon>Funariidae</taxon>
        <taxon>Funariales</taxon>
        <taxon>Funariaceae</taxon>
        <taxon>Physcomitrium</taxon>
    </lineage>
</organism>
<dbReference type="EnsemblPlants" id="Pp3c6_25390V3.3">
    <property type="protein sequence ID" value="PAC:32977794.CDS.1"/>
    <property type="gene ID" value="Pp3c6_25390"/>
</dbReference>
<feature type="region of interest" description="Disordered" evidence="1">
    <location>
        <begin position="1"/>
        <end position="43"/>
    </location>
</feature>
<feature type="compositionally biased region" description="Basic residues" evidence="1">
    <location>
        <begin position="390"/>
        <end position="405"/>
    </location>
</feature>
<feature type="region of interest" description="Disordered" evidence="1">
    <location>
        <begin position="291"/>
        <end position="311"/>
    </location>
</feature>
<feature type="compositionally biased region" description="Low complexity" evidence="1">
    <location>
        <begin position="8"/>
        <end position="19"/>
    </location>
</feature>
<dbReference type="EnsemblPlants" id="Pp3c6_25390V3.2">
    <property type="protein sequence ID" value="PAC:32977793.CDS.1"/>
    <property type="gene ID" value="Pp3c6_25390"/>
</dbReference>
<dbReference type="Proteomes" id="UP000006727">
    <property type="component" value="Chromosome 6"/>
</dbReference>
<dbReference type="EMBL" id="ABEU02000006">
    <property type="protein sequence ID" value="PNR53095.1"/>
    <property type="molecule type" value="Genomic_DNA"/>
</dbReference>
<dbReference type="Gramene" id="Pp3c6_25390V3.2">
    <property type="protein sequence ID" value="PAC:32977793.CDS.1"/>
    <property type="gene ID" value="Pp3c6_25390"/>
</dbReference>
<feature type="compositionally biased region" description="Low complexity" evidence="1">
    <location>
        <begin position="374"/>
        <end position="389"/>
    </location>
</feature>
<evidence type="ECO:0000313" key="3">
    <source>
        <dbReference type="EnsemblPlants" id="PAC:32977792.CDS.1"/>
    </source>
</evidence>
<name>A0A2K1KH51_PHYPA</name>
<dbReference type="OrthoDB" id="1921166at2759"/>
<dbReference type="EnsemblPlants" id="Pp3c6_25390V3.6">
    <property type="protein sequence ID" value="PAC:32977797.CDS.1"/>
    <property type="gene ID" value="Pp3c6_25390"/>
</dbReference>
<dbReference type="Gramene" id="Pp3c6_25390V3.4">
    <property type="protein sequence ID" value="PAC:32977795.CDS.1"/>
    <property type="gene ID" value="Pp3c6_25390"/>
</dbReference>
<dbReference type="Pfam" id="PF07800">
    <property type="entry name" value="DUF1644"/>
    <property type="match status" value="1"/>
</dbReference>
<feature type="region of interest" description="Disordered" evidence="1">
    <location>
        <begin position="155"/>
        <end position="188"/>
    </location>
</feature>
<evidence type="ECO:0000313" key="2">
    <source>
        <dbReference type="EMBL" id="PNR53095.1"/>
    </source>
</evidence>
<dbReference type="PANTHER" id="PTHR31197">
    <property type="entry name" value="OS01G0612600 PROTEIN"/>
    <property type="match status" value="1"/>
</dbReference>
<dbReference type="PANTHER" id="PTHR31197:SF5">
    <property type="entry name" value="OS01G0612600 PROTEIN"/>
    <property type="match status" value="1"/>
</dbReference>
<dbReference type="GO" id="GO:0005634">
    <property type="term" value="C:nucleus"/>
    <property type="evidence" value="ECO:0000318"/>
    <property type="project" value="GO_Central"/>
</dbReference>